<dbReference type="EMBL" id="HF935497">
    <property type="protein sequence ID" value="CCX30825.1"/>
    <property type="molecule type" value="Genomic_DNA"/>
</dbReference>
<accession>U4LND0</accession>
<dbReference type="AlphaFoldDB" id="U4LND0"/>
<name>U4LND0_PYROM</name>
<proteinExistence type="predicted"/>
<dbReference type="Proteomes" id="UP000018144">
    <property type="component" value="Unassembled WGS sequence"/>
</dbReference>
<keyword evidence="2" id="KW-1185">Reference proteome</keyword>
<reference evidence="1 2" key="1">
    <citation type="journal article" date="2013" name="PLoS Genet.">
        <title>The genome and development-dependent transcriptomes of Pyronema confluens: a window into fungal evolution.</title>
        <authorList>
            <person name="Traeger S."/>
            <person name="Altegoer F."/>
            <person name="Freitag M."/>
            <person name="Gabaldon T."/>
            <person name="Kempken F."/>
            <person name="Kumar A."/>
            <person name="Marcet-Houben M."/>
            <person name="Poggeler S."/>
            <person name="Stajich J.E."/>
            <person name="Nowrousian M."/>
        </authorList>
    </citation>
    <scope>NUCLEOTIDE SEQUENCE [LARGE SCALE GENOMIC DNA]</scope>
    <source>
        <strain evidence="2">CBS 100304</strain>
        <tissue evidence="1">Vegetative mycelium</tissue>
    </source>
</reference>
<protein>
    <submittedName>
        <fullName evidence="1">Uncharacterized protein</fullName>
    </submittedName>
</protein>
<evidence type="ECO:0000313" key="2">
    <source>
        <dbReference type="Proteomes" id="UP000018144"/>
    </source>
</evidence>
<sequence>MTWVKITGIHTSKVHT</sequence>
<organism evidence="1 2">
    <name type="scientific">Pyronema omphalodes (strain CBS 100304)</name>
    <name type="common">Pyronema confluens</name>
    <dbReference type="NCBI Taxonomy" id="1076935"/>
    <lineage>
        <taxon>Eukaryota</taxon>
        <taxon>Fungi</taxon>
        <taxon>Dikarya</taxon>
        <taxon>Ascomycota</taxon>
        <taxon>Pezizomycotina</taxon>
        <taxon>Pezizomycetes</taxon>
        <taxon>Pezizales</taxon>
        <taxon>Pyronemataceae</taxon>
        <taxon>Pyronema</taxon>
    </lineage>
</organism>
<evidence type="ECO:0000313" key="1">
    <source>
        <dbReference type="EMBL" id="CCX30825.1"/>
    </source>
</evidence>
<gene>
    <name evidence="1" type="ORF">PCON_09426</name>
</gene>